<proteinExistence type="predicted"/>
<reference evidence="1" key="2">
    <citation type="submission" date="2014-05" db="EMBL/GenBank/DDBJ databases">
        <title>The genome and life-stage specific transcriptomes of Globodera pallida elucidate key aspects of plant parasitism by a cyst nematode.</title>
        <authorList>
            <person name="Cotton J.A."/>
            <person name="Lilley C.J."/>
            <person name="Jones L.M."/>
            <person name="Kikuchi T."/>
            <person name="Reid A.J."/>
            <person name="Thorpe P."/>
            <person name="Tsai I.J."/>
            <person name="Beasley H."/>
            <person name="Blok V."/>
            <person name="Cock P.J.A."/>
            <person name="Van den Akker S.E."/>
            <person name="Holroyd N."/>
            <person name="Hunt M."/>
            <person name="Mantelin S."/>
            <person name="Naghra H."/>
            <person name="Pain A."/>
            <person name="Palomares-Rius J.E."/>
            <person name="Zarowiecki M."/>
            <person name="Berriman M."/>
            <person name="Jones J.T."/>
            <person name="Urwin P.E."/>
        </authorList>
    </citation>
    <scope>NUCLEOTIDE SEQUENCE [LARGE SCALE GENOMIC DNA]</scope>
    <source>
        <strain evidence="1">Lindley</strain>
    </source>
</reference>
<sequence length="89" mass="10551">ELKNNWTGERLTFERLNEYDWLLVRCPIVREEAKWAKWEEEAIEWEGHCQCNRISICFRDSGIGDDMVDAKAAKNVLDLLKLADYFQVD</sequence>
<name>A0A183CRW2_GLOPA</name>
<dbReference type="WBParaSite" id="GPLIN_001562000">
    <property type="protein sequence ID" value="GPLIN_001562000"/>
    <property type="gene ID" value="GPLIN_001562000"/>
</dbReference>
<reference evidence="2" key="3">
    <citation type="submission" date="2016-06" db="UniProtKB">
        <authorList>
            <consortium name="WormBaseParasite"/>
        </authorList>
    </citation>
    <scope>IDENTIFICATION</scope>
</reference>
<evidence type="ECO:0000313" key="2">
    <source>
        <dbReference type="WBParaSite" id="GPLIN_001562000"/>
    </source>
</evidence>
<keyword evidence="1" id="KW-1185">Reference proteome</keyword>
<dbReference type="Proteomes" id="UP000050741">
    <property type="component" value="Unassembled WGS sequence"/>
</dbReference>
<reference evidence="1" key="1">
    <citation type="submission" date="2013-12" db="EMBL/GenBank/DDBJ databases">
        <authorList>
            <person name="Aslett M."/>
        </authorList>
    </citation>
    <scope>NUCLEOTIDE SEQUENCE [LARGE SCALE GENOMIC DNA]</scope>
    <source>
        <strain evidence="1">Lindley</strain>
    </source>
</reference>
<evidence type="ECO:0000313" key="1">
    <source>
        <dbReference type="Proteomes" id="UP000050741"/>
    </source>
</evidence>
<accession>A0A183CRW2</accession>
<protein>
    <submittedName>
        <fullName evidence="2">2-Hacid_dh_C domain-containing protein</fullName>
    </submittedName>
</protein>
<organism evidence="1 2">
    <name type="scientific">Globodera pallida</name>
    <name type="common">Potato cyst nematode worm</name>
    <name type="synonym">Heterodera pallida</name>
    <dbReference type="NCBI Taxonomy" id="36090"/>
    <lineage>
        <taxon>Eukaryota</taxon>
        <taxon>Metazoa</taxon>
        <taxon>Ecdysozoa</taxon>
        <taxon>Nematoda</taxon>
        <taxon>Chromadorea</taxon>
        <taxon>Rhabditida</taxon>
        <taxon>Tylenchina</taxon>
        <taxon>Tylenchomorpha</taxon>
        <taxon>Tylenchoidea</taxon>
        <taxon>Heteroderidae</taxon>
        <taxon>Heteroderinae</taxon>
        <taxon>Globodera</taxon>
    </lineage>
</organism>
<dbReference type="AlphaFoldDB" id="A0A183CRW2"/>